<dbReference type="InterPro" id="IPR016181">
    <property type="entry name" value="Acyl_CoA_acyltransferase"/>
</dbReference>
<proteinExistence type="predicted"/>
<dbReference type="PANTHER" id="PTHR43877">
    <property type="entry name" value="AMINOALKYLPHOSPHONATE N-ACETYLTRANSFERASE-RELATED-RELATED"/>
    <property type="match status" value="1"/>
</dbReference>
<keyword evidence="2" id="KW-0012">Acyltransferase</keyword>
<dbReference type="PROSITE" id="PS51186">
    <property type="entry name" value="GNAT"/>
    <property type="match status" value="1"/>
</dbReference>
<name>A0A8J7SL37_9PROT</name>
<dbReference type="Pfam" id="PF00583">
    <property type="entry name" value="Acetyltransf_1"/>
    <property type="match status" value="1"/>
</dbReference>
<dbReference type="InterPro" id="IPR000182">
    <property type="entry name" value="GNAT_dom"/>
</dbReference>
<evidence type="ECO:0000256" key="2">
    <source>
        <dbReference type="ARBA" id="ARBA00023315"/>
    </source>
</evidence>
<gene>
    <name evidence="4" type="ORF">KAJ83_17725</name>
</gene>
<protein>
    <submittedName>
        <fullName evidence="4">GNAT family N-acetyltransferase</fullName>
    </submittedName>
</protein>
<evidence type="ECO:0000256" key="1">
    <source>
        <dbReference type="ARBA" id="ARBA00022679"/>
    </source>
</evidence>
<dbReference type="SUPFAM" id="SSF55729">
    <property type="entry name" value="Acyl-CoA N-acyltransferases (Nat)"/>
    <property type="match status" value="1"/>
</dbReference>
<dbReference type="Proteomes" id="UP000672602">
    <property type="component" value="Unassembled WGS sequence"/>
</dbReference>
<dbReference type="InterPro" id="IPR050832">
    <property type="entry name" value="Bact_Acetyltransf"/>
</dbReference>
<keyword evidence="1" id="KW-0808">Transferase</keyword>
<sequence>MSFTIRDATEADRPTLTRFMAALQEVERALHPSRRPGAAMAADHLDHLLGKVADHLGCCLIAEASGEEGGAAIAFLIGFVEEDEGHYLTVDYAAPAHISDLYVVVDWRGRGVAEAMMEAAEAHFRALGVRRMTISYVAGNEPAARAYEKRGFAPYLQTLVKPLS</sequence>
<dbReference type="AlphaFoldDB" id="A0A8J7SL37"/>
<comment type="caution">
    <text evidence="4">The sequence shown here is derived from an EMBL/GenBank/DDBJ whole genome shotgun (WGS) entry which is preliminary data.</text>
</comment>
<evidence type="ECO:0000313" key="5">
    <source>
        <dbReference type="Proteomes" id="UP000672602"/>
    </source>
</evidence>
<dbReference type="RefSeq" id="WP_210683455.1">
    <property type="nucleotide sequence ID" value="NZ_JAGMWN010000012.1"/>
</dbReference>
<dbReference type="GO" id="GO:0016747">
    <property type="term" value="F:acyltransferase activity, transferring groups other than amino-acyl groups"/>
    <property type="evidence" value="ECO:0007669"/>
    <property type="project" value="InterPro"/>
</dbReference>
<evidence type="ECO:0000313" key="4">
    <source>
        <dbReference type="EMBL" id="MBP5858863.1"/>
    </source>
</evidence>
<evidence type="ECO:0000259" key="3">
    <source>
        <dbReference type="PROSITE" id="PS51186"/>
    </source>
</evidence>
<feature type="domain" description="N-acetyltransferase" evidence="3">
    <location>
        <begin position="3"/>
        <end position="164"/>
    </location>
</feature>
<accession>A0A8J7SL37</accession>
<reference evidence="4" key="1">
    <citation type="submission" date="2021-04" db="EMBL/GenBank/DDBJ databases">
        <authorList>
            <person name="Zhang D.-C."/>
        </authorList>
    </citation>
    <scope>NUCLEOTIDE SEQUENCE</scope>
    <source>
        <strain evidence="4">CGMCC 1.15697</strain>
    </source>
</reference>
<organism evidence="4 5">
    <name type="scientific">Marivibrio halodurans</name>
    <dbReference type="NCBI Taxonomy" id="2039722"/>
    <lineage>
        <taxon>Bacteria</taxon>
        <taxon>Pseudomonadati</taxon>
        <taxon>Pseudomonadota</taxon>
        <taxon>Alphaproteobacteria</taxon>
        <taxon>Rhodospirillales</taxon>
        <taxon>Rhodospirillaceae</taxon>
        <taxon>Marivibrio</taxon>
    </lineage>
</organism>
<dbReference type="EMBL" id="JAGMWN010000012">
    <property type="protein sequence ID" value="MBP5858863.1"/>
    <property type="molecule type" value="Genomic_DNA"/>
</dbReference>
<keyword evidence="5" id="KW-1185">Reference proteome</keyword>
<dbReference type="Gene3D" id="3.40.630.30">
    <property type="match status" value="1"/>
</dbReference>